<keyword evidence="4" id="KW-1185">Reference proteome</keyword>
<dbReference type="AlphaFoldDB" id="A0ABC9D044"/>
<feature type="region of interest" description="Disordered" evidence="1">
    <location>
        <begin position="139"/>
        <end position="159"/>
    </location>
</feature>
<feature type="region of interest" description="Disordered" evidence="1">
    <location>
        <begin position="191"/>
        <end position="212"/>
    </location>
</feature>
<dbReference type="EMBL" id="OZ075141">
    <property type="protein sequence ID" value="CAL5029311.1"/>
    <property type="molecule type" value="Genomic_DNA"/>
</dbReference>
<dbReference type="Proteomes" id="UP001497457">
    <property type="component" value="Chromosome 31b"/>
</dbReference>
<evidence type="ECO:0000313" key="3">
    <source>
        <dbReference type="EMBL" id="CAL5029311.1"/>
    </source>
</evidence>
<dbReference type="PANTHER" id="PTHR33074">
    <property type="entry name" value="EXPRESSED PROTEIN-RELATED"/>
    <property type="match status" value="1"/>
</dbReference>
<proteinExistence type="predicted"/>
<sequence length="460" mass="51321">MSAAAATFPNWAMLEPFVFRRDDDGSFPDAAKAPIRASGTTSWGATFTIAFSLADPPLISRLYAQLPVPGFPDPRRGRPLAILVTHRHLALLRVATETSAQVTVQDFFIYNSAADEDPSSSSLKLKALPPCTEPPFDYTRSDHRLPRCRRPPPPPEEEKHRRLLTIASMGLLCRGDEEFALCGGRAESLPAQPPLQVDADSDSSTSPGDQLGLGGAWNSMRVEILCSDDDDGWQPCGGWQTNAVIPFRRQWLCWVDYYQGILLCDVFRDPSPSVSFLRLPLDSACTANIRAKRFTCLYYRAVSVVDDGRVLKFVNVTRHDGVPFGTLKPGTGFTITCHTLLMSDGGGMAWEEDYKVTSDQLWDANLPEHLPRDILMYPQVDIERPHVVHFLFISQWKYAKKKMSVVSIDMSTMAVESLSPYINGHEGLQTDDADLIRDKSMSPMAFLPCEFPKYLSRKIE</sequence>
<accession>A0ABC9D044</accession>
<dbReference type="InterPro" id="IPR011676">
    <property type="entry name" value="DUF1618"/>
</dbReference>
<protein>
    <recommendedName>
        <fullName evidence="2">DUF1618 domain-containing protein</fullName>
    </recommendedName>
</protein>
<organism evidence="3 4">
    <name type="scientific">Urochloa decumbens</name>
    <dbReference type="NCBI Taxonomy" id="240449"/>
    <lineage>
        <taxon>Eukaryota</taxon>
        <taxon>Viridiplantae</taxon>
        <taxon>Streptophyta</taxon>
        <taxon>Embryophyta</taxon>
        <taxon>Tracheophyta</taxon>
        <taxon>Spermatophyta</taxon>
        <taxon>Magnoliopsida</taxon>
        <taxon>Liliopsida</taxon>
        <taxon>Poales</taxon>
        <taxon>Poaceae</taxon>
        <taxon>PACMAD clade</taxon>
        <taxon>Panicoideae</taxon>
        <taxon>Panicodae</taxon>
        <taxon>Paniceae</taxon>
        <taxon>Melinidinae</taxon>
        <taxon>Urochloa</taxon>
    </lineage>
</organism>
<reference evidence="3" key="1">
    <citation type="submission" date="2024-10" db="EMBL/GenBank/DDBJ databases">
        <authorList>
            <person name="Ryan C."/>
        </authorList>
    </citation>
    <scope>NUCLEOTIDE SEQUENCE [LARGE SCALE GENOMIC DNA]</scope>
</reference>
<dbReference type="PANTHER" id="PTHR33074:SF128">
    <property type="entry name" value="EXPRESSED PROTEIN"/>
    <property type="match status" value="1"/>
</dbReference>
<dbReference type="Pfam" id="PF07762">
    <property type="entry name" value="DUF1618"/>
    <property type="match status" value="1"/>
</dbReference>
<gene>
    <name evidence="3" type="ORF">URODEC1_LOCUS80291</name>
</gene>
<name>A0ABC9D044_9POAL</name>
<feature type="domain" description="DUF1618" evidence="2">
    <location>
        <begin position="254"/>
        <end position="389"/>
    </location>
</feature>
<evidence type="ECO:0000313" key="4">
    <source>
        <dbReference type="Proteomes" id="UP001497457"/>
    </source>
</evidence>
<evidence type="ECO:0000259" key="2">
    <source>
        <dbReference type="Pfam" id="PF07762"/>
    </source>
</evidence>
<evidence type="ECO:0000256" key="1">
    <source>
        <dbReference type="SAM" id="MobiDB-lite"/>
    </source>
</evidence>